<evidence type="ECO:0000313" key="1">
    <source>
        <dbReference type="EMBL" id="JAH85001.1"/>
    </source>
</evidence>
<dbReference type="EMBL" id="GBXM01023576">
    <property type="protein sequence ID" value="JAH85001.1"/>
    <property type="molecule type" value="Transcribed_RNA"/>
</dbReference>
<dbReference type="AlphaFoldDB" id="A0A0E9W3W9"/>
<accession>A0A0E9W3W9</accession>
<reference evidence="1" key="1">
    <citation type="submission" date="2014-11" db="EMBL/GenBank/DDBJ databases">
        <authorList>
            <person name="Amaro Gonzalez C."/>
        </authorList>
    </citation>
    <scope>NUCLEOTIDE SEQUENCE</scope>
</reference>
<sequence length="101" mass="11499">MEVYLGNASGNNVQCIRVTVMPLAEENKTKQMTPGCFVLLCFFCPRYDGQEYSICPLMRAQVFCQNCGYQLFCCHCAFRVFLTVQLNITDCVYAALSKRRA</sequence>
<proteinExistence type="predicted"/>
<organism evidence="1">
    <name type="scientific">Anguilla anguilla</name>
    <name type="common">European freshwater eel</name>
    <name type="synonym">Muraena anguilla</name>
    <dbReference type="NCBI Taxonomy" id="7936"/>
    <lineage>
        <taxon>Eukaryota</taxon>
        <taxon>Metazoa</taxon>
        <taxon>Chordata</taxon>
        <taxon>Craniata</taxon>
        <taxon>Vertebrata</taxon>
        <taxon>Euteleostomi</taxon>
        <taxon>Actinopterygii</taxon>
        <taxon>Neopterygii</taxon>
        <taxon>Teleostei</taxon>
        <taxon>Anguilliformes</taxon>
        <taxon>Anguillidae</taxon>
        <taxon>Anguilla</taxon>
    </lineage>
</organism>
<name>A0A0E9W3W9_ANGAN</name>
<reference evidence="1" key="2">
    <citation type="journal article" date="2015" name="Fish Shellfish Immunol.">
        <title>Early steps in the European eel (Anguilla anguilla)-Vibrio vulnificus interaction in the gills: Role of the RtxA13 toxin.</title>
        <authorList>
            <person name="Callol A."/>
            <person name="Pajuelo D."/>
            <person name="Ebbesson L."/>
            <person name="Teles M."/>
            <person name="MacKenzie S."/>
            <person name="Amaro C."/>
        </authorList>
    </citation>
    <scope>NUCLEOTIDE SEQUENCE</scope>
</reference>
<protein>
    <submittedName>
        <fullName evidence="1">Uncharacterized protein</fullName>
    </submittedName>
</protein>